<dbReference type="InterPro" id="IPR036291">
    <property type="entry name" value="NAD(P)-bd_dom_sf"/>
</dbReference>
<keyword evidence="5" id="KW-0520">NAD</keyword>
<comment type="catalytic activity">
    <reaction evidence="7">
        <text>UDP-N-acetyl-alpha-D-mannosamine + 2 NAD(+) + H2O = UDP-N-acetyl-alpha-D-mannosaminouronate + 2 NADH + 3 H(+)</text>
        <dbReference type="Rhea" id="RHEA:25780"/>
        <dbReference type="ChEBI" id="CHEBI:15377"/>
        <dbReference type="ChEBI" id="CHEBI:15378"/>
        <dbReference type="ChEBI" id="CHEBI:57540"/>
        <dbReference type="ChEBI" id="CHEBI:57945"/>
        <dbReference type="ChEBI" id="CHEBI:68623"/>
        <dbReference type="ChEBI" id="CHEBI:70731"/>
        <dbReference type="EC" id="1.1.1.336"/>
    </reaction>
</comment>
<dbReference type="InterPro" id="IPR017476">
    <property type="entry name" value="UDP-Glc/GDP-Man"/>
</dbReference>
<dbReference type="Gene3D" id="3.40.50.720">
    <property type="entry name" value="NAD(P)-binding Rossmann-like Domain"/>
    <property type="match status" value="2"/>
</dbReference>
<feature type="compositionally biased region" description="Basic and acidic residues" evidence="9">
    <location>
        <begin position="157"/>
        <end position="169"/>
    </location>
</feature>
<dbReference type="Pfam" id="PF03720">
    <property type="entry name" value="UDPG_MGDP_dh_C"/>
    <property type="match status" value="1"/>
</dbReference>
<dbReference type="EC" id="1.1.1.336" evidence="2"/>
<feature type="region of interest" description="Disordered" evidence="9">
    <location>
        <begin position="155"/>
        <end position="175"/>
    </location>
</feature>
<dbReference type="InterPro" id="IPR028359">
    <property type="entry name" value="UDP_ManNAc/GlcNAc_DH"/>
</dbReference>
<dbReference type="InterPro" id="IPR014026">
    <property type="entry name" value="UDP-Glc/GDP-Man_DH_dimer"/>
</dbReference>
<gene>
    <name evidence="11" type="ORF">ACFPFO_13800</name>
</gene>
<comment type="caution">
    <text evidence="11">The sequence shown here is derived from an EMBL/GenBank/DDBJ whole genome shotgun (WGS) entry which is preliminary data.</text>
</comment>
<dbReference type="GO" id="GO:0089714">
    <property type="term" value="F:UDP-N-acetyl-D-mannosamine dehydrogenase activity"/>
    <property type="evidence" value="ECO:0007669"/>
    <property type="project" value="UniProtKB-EC"/>
</dbReference>
<keyword evidence="4" id="KW-0560">Oxidoreductase</keyword>
<comment type="similarity">
    <text evidence="1 8">Belongs to the UDP-glucose/GDP-mannose dehydrogenase family.</text>
</comment>
<evidence type="ECO:0000256" key="3">
    <source>
        <dbReference type="ARBA" id="ARBA00016796"/>
    </source>
</evidence>
<feature type="region of interest" description="Disordered" evidence="9">
    <location>
        <begin position="47"/>
        <end position="73"/>
    </location>
</feature>
<protein>
    <recommendedName>
        <fullName evidence="3">UDP-N-acetyl-D-mannosamine dehydrogenase</fullName>
        <ecNumber evidence="2">1.1.1.336</ecNumber>
    </recommendedName>
    <alternativeName>
        <fullName evidence="6">UDP-ManNAc 6-dehydrogenase</fullName>
    </alternativeName>
</protein>
<proteinExistence type="inferred from homology"/>
<reference evidence="11 12" key="1">
    <citation type="journal article" date="2019" name="Int. J. Syst. Evol. Microbiol.">
        <title>The Global Catalogue of Microorganisms (GCM) 10K type strain sequencing project: providing services to taxonomists for standard genome sequencing and annotation.</title>
        <authorList>
            <consortium name="The Broad Institute Genomics Platform"/>
            <consortium name="The Broad Institute Genome Sequencing Center for Infectious Disease"/>
            <person name="Wu L."/>
            <person name="Ma J."/>
        </authorList>
    </citation>
    <scope>NUCLEOTIDE SEQUENCE [LARGE SCALE GENOMIC DNA]</scope>
    <source>
        <strain evidence="11 12">CGMCC 1.15824</strain>
    </source>
</reference>
<dbReference type="PANTHER" id="PTHR43491:SF2">
    <property type="entry name" value="UDP-N-ACETYL-D-MANNOSAMINE DEHYDROGENASE"/>
    <property type="match status" value="1"/>
</dbReference>
<dbReference type="EMBL" id="JBHSJG010000036">
    <property type="protein sequence ID" value="MFC4988819.1"/>
    <property type="molecule type" value="Genomic_DNA"/>
</dbReference>
<evidence type="ECO:0000256" key="6">
    <source>
        <dbReference type="ARBA" id="ARBA00030172"/>
    </source>
</evidence>
<evidence type="ECO:0000313" key="11">
    <source>
        <dbReference type="EMBL" id="MFC4988819.1"/>
    </source>
</evidence>
<evidence type="ECO:0000259" key="10">
    <source>
        <dbReference type="SMART" id="SM00984"/>
    </source>
</evidence>
<evidence type="ECO:0000256" key="9">
    <source>
        <dbReference type="SAM" id="MobiDB-lite"/>
    </source>
</evidence>
<evidence type="ECO:0000256" key="4">
    <source>
        <dbReference type="ARBA" id="ARBA00023002"/>
    </source>
</evidence>
<dbReference type="RefSeq" id="WP_224827522.1">
    <property type="nucleotide sequence ID" value="NZ_JAIVEF010000001.1"/>
</dbReference>
<sequence>MHIGIVGLGYVGAPLAAAFADADFPVTGYDVDDARIDSLRATRTLVAEPAGGATGTESAGGAGGTEPPVYTTDPDSLTACDVIVTAVPTPLTGESSPDLSRVRAAGRTIGERLTAGTTVVLESTVYPGATRGEFVPEIEDASGFRLGADFEVGYSPERIDPGSDRRLETTTKPVSASSTATRSMLAALYGEVVGDVHLAPSIEAAEAAKCLENAQRDVDIAFVNQFAMACSGIDWLDHEEVLAVADSKWNFRRYEPGLVEGHCIPIDPYFLAHAIEREGGETSLIREARAVNESVVDHVGSLTVEAFEQRRERVGGGGGERLLAVGLAYKPDTDDVRSNAKRRLFDGLREADIEPIGYDPHVDPDAATEEFGIEVRPELDVSDVAGVLALTAHDRFDDLAVEDLVGDLPESPVVVDTTGRLEAPADADVIYRRL</sequence>
<dbReference type="Proteomes" id="UP001595925">
    <property type="component" value="Unassembled WGS sequence"/>
</dbReference>
<evidence type="ECO:0000256" key="8">
    <source>
        <dbReference type="PIRNR" id="PIRNR000124"/>
    </source>
</evidence>
<dbReference type="InterPro" id="IPR014027">
    <property type="entry name" value="UDP-Glc/GDP-Man_DH_C"/>
</dbReference>
<feature type="domain" description="UDP-glucose/GDP-mannose dehydrogenase C-terminal" evidence="10">
    <location>
        <begin position="323"/>
        <end position="423"/>
    </location>
</feature>
<evidence type="ECO:0000256" key="2">
    <source>
        <dbReference type="ARBA" id="ARBA00012935"/>
    </source>
</evidence>
<dbReference type="Pfam" id="PF00984">
    <property type="entry name" value="UDPG_MGDP_dh"/>
    <property type="match status" value="1"/>
</dbReference>
<dbReference type="SUPFAM" id="SSF51735">
    <property type="entry name" value="NAD(P)-binding Rossmann-fold domains"/>
    <property type="match status" value="1"/>
</dbReference>
<dbReference type="PIRSF" id="PIRSF500136">
    <property type="entry name" value="UDP_ManNAc_DH"/>
    <property type="match status" value="1"/>
</dbReference>
<name>A0ABD5QGY4_9EURY</name>
<dbReference type="SUPFAM" id="SSF48179">
    <property type="entry name" value="6-phosphogluconate dehydrogenase C-terminal domain-like"/>
    <property type="match status" value="1"/>
</dbReference>
<dbReference type="SMART" id="SM00984">
    <property type="entry name" value="UDPG_MGDP_dh_C"/>
    <property type="match status" value="1"/>
</dbReference>
<feature type="compositionally biased region" description="Gly residues" evidence="9">
    <location>
        <begin position="52"/>
        <end position="64"/>
    </location>
</feature>
<dbReference type="AlphaFoldDB" id="A0ABD5QGY4"/>
<dbReference type="PIRSF" id="PIRSF000124">
    <property type="entry name" value="UDPglc_GDPman_dh"/>
    <property type="match status" value="1"/>
</dbReference>
<keyword evidence="12" id="KW-1185">Reference proteome</keyword>
<dbReference type="Pfam" id="PF03721">
    <property type="entry name" value="UDPG_MGDP_dh_N"/>
    <property type="match status" value="1"/>
</dbReference>
<evidence type="ECO:0000256" key="5">
    <source>
        <dbReference type="ARBA" id="ARBA00023027"/>
    </source>
</evidence>
<evidence type="ECO:0000256" key="1">
    <source>
        <dbReference type="ARBA" id="ARBA00006601"/>
    </source>
</evidence>
<dbReference type="InterPro" id="IPR001732">
    <property type="entry name" value="UDP-Glc/GDP-Man_DH_N"/>
</dbReference>
<dbReference type="InterPro" id="IPR036220">
    <property type="entry name" value="UDP-Glc/GDP-Man_DH_C_sf"/>
</dbReference>
<accession>A0ABD5QGY4</accession>
<dbReference type="PANTHER" id="PTHR43491">
    <property type="entry name" value="UDP-N-ACETYL-D-MANNOSAMINE DEHYDROGENASE"/>
    <property type="match status" value="1"/>
</dbReference>
<dbReference type="InterPro" id="IPR008927">
    <property type="entry name" value="6-PGluconate_DH-like_C_sf"/>
</dbReference>
<dbReference type="NCBIfam" id="TIGR03026">
    <property type="entry name" value="NDP-sugDHase"/>
    <property type="match status" value="1"/>
</dbReference>
<organism evidence="11 12">
    <name type="scientific">Saliphagus infecundisoli</name>
    <dbReference type="NCBI Taxonomy" id="1849069"/>
    <lineage>
        <taxon>Archaea</taxon>
        <taxon>Methanobacteriati</taxon>
        <taxon>Methanobacteriota</taxon>
        <taxon>Stenosarchaea group</taxon>
        <taxon>Halobacteria</taxon>
        <taxon>Halobacteriales</taxon>
        <taxon>Natrialbaceae</taxon>
        <taxon>Saliphagus</taxon>
    </lineage>
</organism>
<dbReference type="SUPFAM" id="SSF52413">
    <property type="entry name" value="UDP-glucose/GDP-mannose dehydrogenase C-terminal domain"/>
    <property type="match status" value="1"/>
</dbReference>
<evidence type="ECO:0000256" key="7">
    <source>
        <dbReference type="ARBA" id="ARBA00049130"/>
    </source>
</evidence>
<evidence type="ECO:0000313" key="12">
    <source>
        <dbReference type="Proteomes" id="UP001595925"/>
    </source>
</evidence>